<dbReference type="GeneID" id="87833820"/>
<sequence length="446" mass="48251">MDAFSLLAPPSSPAPTGLQIFALSVNFLFPALALLVVSVRVAGRVAASQLGVDDWLICIAMLMSVAETVFSFFFIKTNHIGIPPDQVPPHDPTQGLIWSYVVQILYNPILALVKTSVLIFLTRLFGQKDWVRRFLFWLNVANISQMIAVFFAVVLQCTPVQSNWDPTISSAHCIDRRVLFISTAAINIATDLLILGLPLWIFSSLQIPKRAKIALLVVFLLGFLVTITSIVRLVLLVQGLFNISIFPNSSKNVGFVVCAIETNLALITATAPALRPIFRSRDRGGWFARSVMATTRGVPNIRSDPDVEMGQKSVGWDKETSPIIGGSGRGPGRSISCRGGTTTSSRGAKNGGRSSGTRRRGRSPLRGMRGSGRVKPTITRIKTDWLRDSAVAELRSSPRLSEEQAMTSNGMVRVSDIQREIDGIGMDIAVAGAGTYTGGNVGIVGD</sequence>
<feature type="compositionally biased region" description="Low complexity" evidence="6">
    <location>
        <begin position="364"/>
        <end position="373"/>
    </location>
</feature>
<evidence type="ECO:0000259" key="8">
    <source>
        <dbReference type="Pfam" id="PF20684"/>
    </source>
</evidence>
<evidence type="ECO:0000313" key="9">
    <source>
        <dbReference type="EMBL" id="KAK4123856.1"/>
    </source>
</evidence>
<protein>
    <recommendedName>
        <fullName evidence="8">Rhodopsin domain-containing protein</fullName>
    </recommendedName>
</protein>
<dbReference type="InterPro" id="IPR052337">
    <property type="entry name" value="SAT4-like"/>
</dbReference>
<accession>A0AAN6U250</accession>
<keyword evidence="2 7" id="KW-0812">Transmembrane</keyword>
<comment type="caution">
    <text evidence="9">The sequence shown here is derived from an EMBL/GenBank/DDBJ whole genome shotgun (WGS) entry which is preliminary data.</text>
</comment>
<dbReference type="RefSeq" id="XP_062647627.1">
    <property type="nucleotide sequence ID" value="XM_062797052.1"/>
</dbReference>
<gene>
    <name evidence="9" type="ORF">N657DRAFT_690511</name>
</gene>
<evidence type="ECO:0000256" key="2">
    <source>
        <dbReference type="ARBA" id="ARBA00022692"/>
    </source>
</evidence>
<dbReference type="GO" id="GO:0016020">
    <property type="term" value="C:membrane"/>
    <property type="evidence" value="ECO:0007669"/>
    <property type="project" value="UniProtKB-SubCell"/>
</dbReference>
<evidence type="ECO:0000256" key="1">
    <source>
        <dbReference type="ARBA" id="ARBA00004141"/>
    </source>
</evidence>
<feature type="transmembrane region" description="Helical" evidence="7">
    <location>
        <begin position="134"/>
        <end position="155"/>
    </location>
</feature>
<evidence type="ECO:0000256" key="6">
    <source>
        <dbReference type="SAM" id="MobiDB-lite"/>
    </source>
</evidence>
<feature type="domain" description="Rhodopsin" evidence="8">
    <location>
        <begin position="40"/>
        <end position="279"/>
    </location>
</feature>
<feature type="transmembrane region" description="Helical" evidence="7">
    <location>
        <begin position="178"/>
        <end position="201"/>
    </location>
</feature>
<evidence type="ECO:0000256" key="3">
    <source>
        <dbReference type="ARBA" id="ARBA00022989"/>
    </source>
</evidence>
<dbReference type="InterPro" id="IPR049326">
    <property type="entry name" value="Rhodopsin_dom_fungi"/>
</dbReference>
<proteinExistence type="inferred from homology"/>
<dbReference type="PANTHER" id="PTHR33048:SF108">
    <property type="entry name" value="INTEGRAL MEMBRANE PROTEIN"/>
    <property type="match status" value="1"/>
</dbReference>
<dbReference type="PANTHER" id="PTHR33048">
    <property type="entry name" value="PTH11-LIKE INTEGRAL MEMBRANE PROTEIN (AFU_ORTHOLOGUE AFUA_5G11245)"/>
    <property type="match status" value="1"/>
</dbReference>
<feature type="transmembrane region" description="Helical" evidence="7">
    <location>
        <begin position="20"/>
        <end position="43"/>
    </location>
</feature>
<dbReference type="EMBL" id="MU853228">
    <property type="protein sequence ID" value="KAK4123856.1"/>
    <property type="molecule type" value="Genomic_DNA"/>
</dbReference>
<comment type="subcellular location">
    <subcellularLocation>
        <location evidence="1">Membrane</location>
        <topology evidence="1">Multi-pass membrane protein</topology>
    </subcellularLocation>
</comment>
<evidence type="ECO:0000256" key="5">
    <source>
        <dbReference type="ARBA" id="ARBA00038359"/>
    </source>
</evidence>
<evidence type="ECO:0000256" key="4">
    <source>
        <dbReference type="ARBA" id="ARBA00023136"/>
    </source>
</evidence>
<reference evidence="9" key="1">
    <citation type="journal article" date="2023" name="Mol. Phylogenet. Evol.">
        <title>Genome-scale phylogeny and comparative genomics of the fungal order Sordariales.</title>
        <authorList>
            <person name="Hensen N."/>
            <person name="Bonometti L."/>
            <person name="Westerberg I."/>
            <person name="Brannstrom I.O."/>
            <person name="Guillou S."/>
            <person name="Cros-Aarteil S."/>
            <person name="Calhoun S."/>
            <person name="Haridas S."/>
            <person name="Kuo A."/>
            <person name="Mondo S."/>
            <person name="Pangilinan J."/>
            <person name="Riley R."/>
            <person name="LaButti K."/>
            <person name="Andreopoulos B."/>
            <person name="Lipzen A."/>
            <person name="Chen C."/>
            <person name="Yan M."/>
            <person name="Daum C."/>
            <person name="Ng V."/>
            <person name="Clum A."/>
            <person name="Steindorff A."/>
            <person name="Ohm R.A."/>
            <person name="Martin F."/>
            <person name="Silar P."/>
            <person name="Natvig D.O."/>
            <person name="Lalanne C."/>
            <person name="Gautier V."/>
            <person name="Ament-Velasquez S.L."/>
            <person name="Kruys A."/>
            <person name="Hutchinson M.I."/>
            <person name="Powell A.J."/>
            <person name="Barry K."/>
            <person name="Miller A.N."/>
            <person name="Grigoriev I.V."/>
            <person name="Debuchy R."/>
            <person name="Gladieux P."/>
            <person name="Hiltunen Thoren M."/>
            <person name="Johannesson H."/>
        </authorList>
    </citation>
    <scope>NUCLEOTIDE SEQUENCE</scope>
    <source>
        <strain evidence="9">CBS 731.68</strain>
    </source>
</reference>
<evidence type="ECO:0000313" key="10">
    <source>
        <dbReference type="Proteomes" id="UP001302602"/>
    </source>
</evidence>
<feature type="region of interest" description="Disordered" evidence="6">
    <location>
        <begin position="299"/>
        <end position="373"/>
    </location>
</feature>
<keyword evidence="3 7" id="KW-1133">Transmembrane helix</keyword>
<name>A0AAN6U250_9PEZI</name>
<keyword evidence="4 7" id="KW-0472">Membrane</keyword>
<comment type="similarity">
    <text evidence="5">Belongs to the SAT4 family.</text>
</comment>
<dbReference type="Proteomes" id="UP001302602">
    <property type="component" value="Unassembled WGS sequence"/>
</dbReference>
<evidence type="ECO:0000256" key="7">
    <source>
        <dbReference type="SAM" id="Phobius"/>
    </source>
</evidence>
<reference evidence="9" key="2">
    <citation type="submission" date="2023-05" db="EMBL/GenBank/DDBJ databases">
        <authorList>
            <consortium name="Lawrence Berkeley National Laboratory"/>
            <person name="Steindorff A."/>
            <person name="Hensen N."/>
            <person name="Bonometti L."/>
            <person name="Westerberg I."/>
            <person name="Brannstrom I.O."/>
            <person name="Guillou S."/>
            <person name="Cros-Aarteil S."/>
            <person name="Calhoun S."/>
            <person name="Haridas S."/>
            <person name="Kuo A."/>
            <person name="Mondo S."/>
            <person name="Pangilinan J."/>
            <person name="Riley R."/>
            <person name="Labutti K."/>
            <person name="Andreopoulos B."/>
            <person name="Lipzen A."/>
            <person name="Chen C."/>
            <person name="Yanf M."/>
            <person name="Daum C."/>
            <person name="Ng V."/>
            <person name="Clum A."/>
            <person name="Ohm R."/>
            <person name="Martin F."/>
            <person name="Silar P."/>
            <person name="Natvig D."/>
            <person name="Lalanne C."/>
            <person name="Gautier V."/>
            <person name="Ament-Velasquez S.L."/>
            <person name="Kruys A."/>
            <person name="Hutchinson M.I."/>
            <person name="Powell A.J."/>
            <person name="Barry K."/>
            <person name="Miller A.N."/>
            <person name="Grigoriev I.V."/>
            <person name="Debuchy R."/>
            <person name="Gladieux P."/>
            <person name="Thoren M.H."/>
            <person name="Johannesson H."/>
        </authorList>
    </citation>
    <scope>NUCLEOTIDE SEQUENCE</scope>
    <source>
        <strain evidence="9">CBS 731.68</strain>
    </source>
</reference>
<organism evidence="9 10">
    <name type="scientific">Parathielavia appendiculata</name>
    <dbReference type="NCBI Taxonomy" id="2587402"/>
    <lineage>
        <taxon>Eukaryota</taxon>
        <taxon>Fungi</taxon>
        <taxon>Dikarya</taxon>
        <taxon>Ascomycota</taxon>
        <taxon>Pezizomycotina</taxon>
        <taxon>Sordariomycetes</taxon>
        <taxon>Sordariomycetidae</taxon>
        <taxon>Sordariales</taxon>
        <taxon>Chaetomiaceae</taxon>
        <taxon>Parathielavia</taxon>
    </lineage>
</organism>
<feature type="transmembrane region" description="Helical" evidence="7">
    <location>
        <begin position="95"/>
        <end position="122"/>
    </location>
</feature>
<dbReference type="Pfam" id="PF20684">
    <property type="entry name" value="Fung_rhodopsin"/>
    <property type="match status" value="1"/>
</dbReference>
<keyword evidence="10" id="KW-1185">Reference proteome</keyword>
<dbReference type="AlphaFoldDB" id="A0AAN6U250"/>
<feature type="transmembrane region" description="Helical" evidence="7">
    <location>
        <begin position="213"/>
        <end position="241"/>
    </location>
</feature>
<feature type="transmembrane region" description="Helical" evidence="7">
    <location>
        <begin position="55"/>
        <end position="75"/>
    </location>
</feature>